<sequence length="430" mass="47855">MPADQDRGDRRDPKTGRLLPDGIRYRRDRNRYQVRVWATGLNGEQKERSFYTPTLAEAKRIRAESTARQHPDGSMTLNEWQRRYWSVIETTVRPSTVRAYERGWRLRVKPWLGHKKLEKITAGDVEEAMTGWTGKTSTRIDALSVLSRLLDGAVNARLVPLNVARLARRPRMDPAGNPRSRALSQDEVAVVLESIESIPHRRYIAALVFTGMRANEAAALRTQDVDLDYGIIRVSRNASVGLDGQPVDLTPKSHKERTVPIAAALAPHLEAALAGKKRGDLVFTGVKGGKLNPSNVKRAVKWSAVRDLLDRSDLKLHDLRHTFATLLFDAGMSANDIQAILGHASLQTTEMYSRARDHAAQRAVTALDSLFGAHPAHQLSPPQTLRALEALPRNHDKDAAEATGDTGHRTADEITKPAQNRPKRPPRSDS</sequence>
<comment type="similarity">
    <text evidence="1">Belongs to the 'phage' integrase family.</text>
</comment>
<dbReference type="InterPro" id="IPR011010">
    <property type="entry name" value="DNA_brk_join_enz"/>
</dbReference>
<feature type="domain" description="Tyr recombinase" evidence="7">
    <location>
        <begin position="178"/>
        <end position="366"/>
    </location>
</feature>
<evidence type="ECO:0000256" key="4">
    <source>
        <dbReference type="ARBA" id="ARBA00023172"/>
    </source>
</evidence>
<name>A0ABN2R167_9MICO</name>
<dbReference type="CDD" id="cd00796">
    <property type="entry name" value="INT_Rci_Hp1_C"/>
    <property type="match status" value="1"/>
</dbReference>
<dbReference type="InterPro" id="IPR002104">
    <property type="entry name" value="Integrase_catalytic"/>
</dbReference>
<dbReference type="PANTHER" id="PTHR30349:SF64">
    <property type="entry name" value="PROPHAGE INTEGRASE INTD-RELATED"/>
    <property type="match status" value="1"/>
</dbReference>
<dbReference type="InterPro" id="IPR004107">
    <property type="entry name" value="Integrase_SAM-like_N"/>
</dbReference>
<evidence type="ECO:0000313" key="9">
    <source>
        <dbReference type="EMBL" id="GAA1961796.1"/>
    </source>
</evidence>
<dbReference type="Pfam" id="PF00589">
    <property type="entry name" value="Phage_integrase"/>
    <property type="match status" value="1"/>
</dbReference>
<evidence type="ECO:0000313" key="10">
    <source>
        <dbReference type="Proteomes" id="UP001499933"/>
    </source>
</evidence>
<dbReference type="Proteomes" id="UP001499933">
    <property type="component" value="Unassembled WGS sequence"/>
</dbReference>
<feature type="region of interest" description="Disordered" evidence="6">
    <location>
        <begin position="1"/>
        <end position="20"/>
    </location>
</feature>
<dbReference type="InterPro" id="IPR013762">
    <property type="entry name" value="Integrase-like_cat_sf"/>
</dbReference>
<evidence type="ECO:0000256" key="2">
    <source>
        <dbReference type="ARBA" id="ARBA00022908"/>
    </source>
</evidence>
<dbReference type="Pfam" id="PF14659">
    <property type="entry name" value="Phage_int_SAM_3"/>
    <property type="match status" value="1"/>
</dbReference>
<evidence type="ECO:0008006" key="11">
    <source>
        <dbReference type="Google" id="ProtNLM"/>
    </source>
</evidence>
<keyword evidence="3 5" id="KW-0238">DNA-binding</keyword>
<feature type="domain" description="Core-binding (CB)" evidence="8">
    <location>
        <begin position="75"/>
        <end position="154"/>
    </location>
</feature>
<dbReference type="SUPFAM" id="SSF56349">
    <property type="entry name" value="DNA breaking-rejoining enzymes"/>
    <property type="match status" value="1"/>
</dbReference>
<dbReference type="Gene3D" id="1.10.443.10">
    <property type="entry name" value="Intergrase catalytic core"/>
    <property type="match status" value="1"/>
</dbReference>
<dbReference type="EMBL" id="BAAAOG010000004">
    <property type="protein sequence ID" value="GAA1961796.1"/>
    <property type="molecule type" value="Genomic_DNA"/>
</dbReference>
<dbReference type="InterPro" id="IPR050090">
    <property type="entry name" value="Tyrosine_recombinase_XerCD"/>
</dbReference>
<dbReference type="PANTHER" id="PTHR30349">
    <property type="entry name" value="PHAGE INTEGRASE-RELATED"/>
    <property type="match status" value="1"/>
</dbReference>
<dbReference type="PROSITE" id="PS51898">
    <property type="entry name" value="TYR_RECOMBINASE"/>
    <property type="match status" value="1"/>
</dbReference>
<accession>A0ABN2R167</accession>
<feature type="region of interest" description="Disordered" evidence="6">
    <location>
        <begin position="392"/>
        <end position="430"/>
    </location>
</feature>
<proteinExistence type="inferred from homology"/>
<dbReference type="Gene3D" id="1.10.150.130">
    <property type="match status" value="1"/>
</dbReference>
<feature type="compositionally biased region" description="Basic residues" evidence="6">
    <location>
        <begin position="421"/>
        <end position="430"/>
    </location>
</feature>
<evidence type="ECO:0000256" key="1">
    <source>
        <dbReference type="ARBA" id="ARBA00008857"/>
    </source>
</evidence>
<feature type="compositionally biased region" description="Basic and acidic residues" evidence="6">
    <location>
        <begin position="392"/>
        <end position="415"/>
    </location>
</feature>
<dbReference type="InterPro" id="IPR010998">
    <property type="entry name" value="Integrase_recombinase_N"/>
</dbReference>
<evidence type="ECO:0000256" key="3">
    <source>
        <dbReference type="ARBA" id="ARBA00023125"/>
    </source>
</evidence>
<evidence type="ECO:0000259" key="7">
    <source>
        <dbReference type="PROSITE" id="PS51898"/>
    </source>
</evidence>
<evidence type="ECO:0000256" key="5">
    <source>
        <dbReference type="PROSITE-ProRule" id="PRU01248"/>
    </source>
</evidence>
<evidence type="ECO:0000256" key="6">
    <source>
        <dbReference type="SAM" id="MobiDB-lite"/>
    </source>
</evidence>
<dbReference type="PROSITE" id="PS51900">
    <property type="entry name" value="CB"/>
    <property type="match status" value="1"/>
</dbReference>
<dbReference type="InterPro" id="IPR044068">
    <property type="entry name" value="CB"/>
</dbReference>
<protein>
    <recommendedName>
        <fullName evidence="11">Site-specific integrase</fullName>
    </recommendedName>
</protein>
<keyword evidence="10" id="KW-1185">Reference proteome</keyword>
<feature type="compositionally biased region" description="Basic and acidic residues" evidence="6">
    <location>
        <begin position="1"/>
        <end position="15"/>
    </location>
</feature>
<gene>
    <name evidence="9" type="ORF">GCM10009776_25620</name>
</gene>
<evidence type="ECO:0000259" key="8">
    <source>
        <dbReference type="PROSITE" id="PS51900"/>
    </source>
</evidence>
<reference evidence="9 10" key="1">
    <citation type="journal article" date="2019" name="Int. J. Syst. Evol. Microbiol.">
        <title>The Global Catalogue of Microorganisms (GCM) 10K type strain sequencing project: providing services to taxonomists for standard genome sequencing and annotation.</title>
        <authorList>
            <consortium name="The Broad Institute Genomics Platform"/>
            <consortium name="The Broad Institute Genome Sequencing Center for Infectious Disease"/>
            <person name="Wu L."/>
            <person name="Ma J."/>
        </authorList>
    </citation>
    <scope>NUCLEOTIDE SEQUENCE [LARGE SCALE GENOMIC DNA]</scope>
    <source>
        <strain evidence="9 10">JCM 14901</strain>
    </source>
</reference>
<comment type="caution">
    <text evidence="9">The sequence shown here is derived from an EMBL/GenBank/DDBJ whole genome shotgun (WGS) entry which is preliminary data.</text>
</comment>
<keyword evidence="4" id="KW-0233">DNA recombination</keyword>
<keyword evidence="2" id="KW-0229">DNA integration</keyword>
<organism evidence="9 10">
    <name type="scientific">Microbacterium deminutum</name>
    <dbReference type="NCBI Taxonomy" id="344164"/>
    <lineage>
        <taxon>Bacteria</taxon>
        <taxon>Bacillati</taxon>
        <taxon>Actinomycetota</taxon>
        <taxon>Actinomycetes</taxon>
        <taxon>Micrococcales</taxon>
        <taxon>Microbacteriaceae</taxon>
        <taxon>Microbacterium</taxon>
    </lineage>
</organism>